<gene>
    <name evidence="2" type="ORF">NZH93_19010</name>
</gene>
<accession>A0A9X2VLR0</accession>
<proteinExistence type="predicted"/>
<feature type="region of interest" description="Disordered" evidence="1">
    <location>
        <begin position="27"/>
        <end position="91"/>
    </location>
</feature>
<dbReference type="RefSeq" id="WP_259624448.1">
    <property type="nucleotide sequence ID" value="NZ_JANYMP010000008.1"/>
</dbReference>
<evidence type="ECO:0000313" key="3">
    <source>
        <dbReference type="Proteomes" id="UP001141259"/>
    </source>
</evidence>
<keyword evidence="3" id="KW-1185">Reference proteome</keyword>
<reference evidence="2" key="1">
    <citation type="submission" date="2022-08" db="EMBL/GenBank/DDBJ databases">
        <authorList>
            <person name="Tistechok S."/>
            <person name="Samborskyy M."/>
            <person name="Roman I."/>
        </authorList>
    </citation>
    <scope>NUCLEOTIDE SEQUENCE</scope>
    <source>
        <strain evidence="2">DSM 103496</strain>
    </source>
</reference>
<dbReference type="PROSITE" id="PS51257">
    <property type="entry name" value="PROKAR_LIPOPROTEIN"/>
    <property type="match status" value="1"/>
</dbReference>
<feature type="compositionally biased region" description="Basic and acidic residues" evidence="1">
    <location>
        <begin position="54"/>
        <end position="69"/>
    </location>
</feature>
<sequence>MKVKLAAGLLVPVLFVLVTGCGGGDGGSKVASVSSGSPSSGQDKPKGANLDPADADKLREFAKCMRDNGVDMPDPQGGVMRGIPAGEGADLDKMNKANDACKKFLPNGGEYKEPSQEEKDKMREQAKCMREHGIDMPDPDFTGSGKGQTLDLGDDTKKFEEAAKACGMGDGGMVSIPGVPANG</sequence>
<feature type="compositionally biased region" description="Low complexity" evidence="1">
    <location>
        <begin position="28"/>
        <end position="41"/>
    </location>
</feature>
<protein>
    <submittedName>
        <fullName evidence="2">Uncharacterized protein</fullName>
    </submittedName>
</protein>
<dbReference type="Proteomes" id="UP001141259">
    <property type="component" value="Unassembled WGS sequence"/>
</dbReference>
<organism evidence="2 3">
    <name type="scientific">Umezawaea endophytica</name>
    <dbReference type="NCBI Taxonomy" id="1654476"/>
    <lineage>
        <taxon>Bacteria</taxon>
        <taxon>Bacillati</taxon>
        <taxon>Actinomycetota</taxon>
        <taxon>Actinomycetes</taxon>
        <taxon>Pseudonocardiales</taxon>
        <taxon>Pseudonocardiaceae</taxon>
        <taxon>Umezawaea</taxon>
    </lineage>
</organism>
<evidence type="ECO:0000256" key="1">
    <source>
        <dbReference type="SAM" id="MobiDB-lite"/>
    </source>
</evidence>
<dbReference type="AlphaFoldDB" id="A0A9X2VLR0"/>
<dbReference type="EMBL" id="JANYMP010000008">
    <property type="protein sequence ID" value="MCS7478956.1"/>
    <property type="molecule type" value="Genomic_DNA"/>
</dbReference>
<comment type="caution">
    <text evidence="2">The sequence shown here is derived from an EMBL/GenBank/DDBJ whole genome shotgun (WGS) entry which is preliminary data.</text>
</comment>
<name>A0A9X2VLR0_9PSEU</name>
<feature type="region of interest" description="Disordered" evidence="1">
    <location>
        <begin position="132"/>
        <end position="153"/>
    </location>
</feature>
<evidence type="ECO:0000313" key="2">
    <source>
        <dbReference type="EMBL" id="MCS7478956.1"/>
    </source>
</evidence>